<protein>
    <recommendedName>
        <fullName evidence="1">DNA polymerase Y-family little finger domain-containing protein</fullName>
    </recommendedName>
</protein>
<dbReference type="GO" id="GO:0006281">
    <property type="term" value="P:DNA repair"/>
    <property type="evidence" value="ECO:0007669"/>
    <property type="project" value="InterPro"/>
</dbReference>
<proteinExistence type="predicted"/>
<dbReference type="AlphaFoldDB" id="A0A7W8DJ68"/>
<comment type="caution">
    <text evidence="2">The sequence shown here is derived from an EMBL/GenBank/DDBJ whole genome shotgun (WGS) entry which is preliminary data.</text>
</comment>
<dbReference type="GO" id="GO:0003684">
    <property type="term" value="F:damaged DNA binding"/>
    <property type="evidence" value="ECO:0007669"/>
    <property type="project" value="InterPro"/>
</dbReference>
<gene>
    <name evidence="2" type="ORF">HNQ65_001104</name>
</gene>
<keyword evidence="3" id="KW-1185">Reference proteome</keyword>
<dbReference type="RefSeq" id="WP_184338481.1">
    <property type="nucleotide sequence ID" value="NZ_JACHIG010000002.1"/>
</dbReference>
<evidence type="ECO:0000259" key="1">
    <source>
        <dbReference type="Pfam" id="PF11799"/>
    </source>
</evidence>
<dbReference type="Gene3D" id="3.30.1490.100">
    <property type="entry name" value="DNA polymerase, Y-family, little finger domain"/>
    <property type="match status" value="1"/>
</dbReference>
<evidence type="ECO:0000313" key="2">
    <source>
        <dbReference type="EMBL" id="MBB5031536.1"/>
    </source>
</evidence>
<dbReference type="InterPro" id="IPR017961">
    <property type="entry name" value="DNA_pol_Y-fam_little_finger"/>
</dbReference>
<sequence length="235" mass="26185">MLASLPCPERGTPTNLICTSGAQQADWSAHYPLYARERVSERTLFDTVRTAEQQALPEDHPLVVSLDDTLVGKGASDLHGYALGHDPRPVICEPPEAKSYGEQETFNADTTDEAFILARLRAMADSLMRRVRNDRKSIRSVTLRLRYNSNTLEVPTALENDVYPLLTGLLKRAWERRESVRLVGLKFSKVYEAGLLSVVPLEPADMVRCQWHKLAGVVDALQHGGHSVMRGHDLG</sequence>
<accession>A0A7W8DJ68</accession>
<name>A0A7W8DJ68_9BACT</name>
<feature type="domain" description="DNA polymerase Y-family little finger" evidence="1">
    <location>
        <begin position="98"/>
        <end position="190"/>
    </location>
</feature>
<evidence type="ECO:0000313" key="3">
    <source>
        <dbReference type="Proteomes" id="UP000590740"/>
    </source>
</evidence>
<dbReference type="Proteomes" id="UP000590740">
    <property type="component" value="Unassembled WGS sequence"/>
</dbReference>
<dbReference type="Pfam" id="PF11799">
    <property type="entry name" value="IMS_C"/>
    <property type="match status" value="1"/>
</dbReference>
<reference evidence="2 3" key="1">
    <citation type="submission" date="2020-08" db="EMBL/GenBank/DDBJ databases">
        <title>Genomic Encyclopedia of Type Strains, Phase IV (KMG-IV): sequencing the most valuable type-strain genomes for metagenomic binning, comparative biology and taxonomic classification.</title>
        <authorList>
            <person name="Goeker M."/>
        </authorList>
    </citation>
    <scope>NUCLEOTIDE SEQUENCE [LARGE SCALE GENOMIC DNA]</scope>
    <source>
        <strain evidence="2 3">DSM 12252</strain>
    </source>
</reference>
<dbReference type="SUPFAM" id="SSF100879">
    <property type="entry name" value="Lesion bypass DNA polymerase (Y-family), little finger domain"/>
    <property type="match status" value="1"/>
</dbReference>
<organism evidence="2 3">
    <name type="scientific">Prosthecobacter vanneervenii</name>
    <dbReference type="NCBI Taxonomy" id="48466"/>
    <lineage>
        <taxon>Bacteria</taxon>
        <taxon>Pseudomonadati</taxon>
        <taxon>Verrucomicrobiota</taxon>
        <taxon>Verrucomicrobiia</taxon>
        <taxon>Verrucomicrobiales</taxon>
        <taxon>Verrucomicrobiaceae</taxon>
        <taxon>Prosthecobacter</taxon>
    </lineage>
</organism>
<dbReference type="InterPro" id="IPR036775">
    <property type="entry name" value="DNA_pol_Y-fam_lit_finger_sf"/>
</dbReference>
<dbReference type="EMBL" id="JACHIG010000002">
    <property type="protein sequence ID" value="MBB5031536.1"/>
    <property type="molecule type" value="Genomic_DNA"/>
</dbReference>